<dbReference type="GO" id="GO:0043386">
    <property type="term" value="P:mycotoxin biosynthetic process"/>
    <property type="evidence" value="ECO:0007669"/>
    <property type="project" value="InterPro"/>
</dbReference>
<dbReference type="EMBL" id="CAJPDR010000456">
    <property type="protein sequence ID" value="CAF9936888.1"/>
    <property type="molecule type" value="Genomic_DNA"/>
</dbReference>
<sequence>MDQVPSKYAGLYQNVPTEIVEHANYNSPNRTIENAAWDNPDLLPEHGFIALPNSWAAAKGLPATQRWPWDNTKGIYILTSSHELHCVRVLRESINQAHDILPQSWPHSHILHCLNILRESVMCNADDTPLYTGRLHNETHVAHPKAGIGSIKMCRNWSKLQAFASKHSACWARVGLEDPEIPEIERFKFCPDGSRPWEGQPSLGVYEKGD</sequence>
<comment type="similarity">
    <text evidence="1">Belongs to the ustYa family.</text>
</comment>
<name>A0A8H3G5F0_9LECA</name>
<accession>A0A8H3G5F0</accession>
<evidence type="ECO:0000313" key="3">
    <source>
        <dbReference type="Proteomes" id="UP000664203"/>
    </source>
</evidence>
<dbReference type="Pfam" id="PF11807">
    <property type="entry name" value="UstYa"/>
    <property type="match status" value="1"/>
</dbReference>
<proteinExistence type="inferred from homology"/>
<keyword evidence="3" id="KW-1185">Reference proteome</keyword>
<evidence type="ECO:0000256" key="1">
    <source>
        <dbReference type="ARBA" id="ARBA00035112"/>
    </source>
</evidence>
<dbReference type="InterPro" id="IPR021765">
    <property type="entry name" value="UstYa-like"/>
</dbReference>
<protein>
    <submittedName>
        <fullName evidence="2">Uncharacterized protein</fullName>
    </submittedName>
</protein>
<dbReference type="PANTHER" id="PTHR33365">
    <property type="entry name" value="YALI0B05434P"/>
    <property type="match status" value="1"/>
</dbReference>
<dbReference type="PANTHER" id="PTHR33365:SF6">
    <property type="entry name" value="OXIDASE USTYA"/>
    <property type="match status" value="1"/>
</dbReference>
<dbReference type="Proteomes" id="UP000664203">
    <property type="component" value="Unassembled WGS sequence"/>
</dbReference>
<dbReference type="AlphaFoldDB" id="A0A8H3G5F0"/>
<organism evidence="2 3">
    <name type="scientific">Alectoria fallacina</name>
    <dbReference type="NCBI Taxonomy" id="1903189"/>
    <lineage>
        <taxon>Eukaryota</taxon>
        <taxon>Fungi</taxon>
        <taxon>Dikarya</taxon>
        <taxon>Ascomycota</taxon>
        <taxon>Pezizomycotina</taxon>
        <taxon>Lecanoromycetes</taxon>
        <taxon>OSLEUM clade</taxon>
        <taxon>Lecanoromycetidae</taxon>
        <taxon>Lecanorales</taxon>
        <taxon>Lecanorineae</taxon>
        <taxon>Parmeliaceae</taxon>
        <taxon>Alectoria</taxon>
    </lineage>
</organism>
<comment type="caution">
    <text evidence="2">The sequence shown here is derived from an EMBL/GenBank/DDBJ whole genome shotgun (WGS) entry which is preliminary data.</text>
</comment>
<gene>
    <name evidence="2" type="ORF">ALECFALPRED_006998</name>
</gene>
<dbReference type="OrthoDB" id="3687641at2759"/>
<reference evidence="2" key="1">
    <citation type="submission" date="2021-03" db="EMBL/GenBank/DDBJ databases">
        <authorList>
            <person name="Tagirdzhanova G."/>
        </authorList>
    </citation>
    <scope>NUCLEOTIDE SEQUENCE</scope>
</reference>
<evidence type="ECO:0000313" key="2">
    <source>
        <dbReference type="EMBL" id="CAF9936888.1"/>
    </source>
</evidence>